<dbReference type="Pfam" id="PF05101">
    <property type="entry name" value="VirB3"/>
    <property type="match status" value="1"/>
</dbReference>
<reference evidence="6" key="2">
    <citation type="submission" date="2020-02" db="EMBL/GenBank/DDBJ databases">
        <authorList>
            <consortium name="NCBI Pathogen Detection Project"/>
        </authorList>
    </citation>
    <scope>NUCLEOTIDE SEQUENCE</scope>
    <source>
        <strain evidence="6">MA.CCC_P6</strain>
    </source>
</reference>
<keyword evidence="3 5" id="KW-1133">Transmembrane helix</keyword>
<reference evidence="6" key="1">
    <citation type="journal article" date="2018" name="Genome Biol.">
        <title>SKESA: strategic k-mer extension for scrupulous assemblies.</title>
        <authorList>
            <person name="Souvorov A."/>
            <person name="Agarwala R."/>
            <person name="Lipman D.J."/>
        </authorList>
    </citation>
    <scope>NUCLEOTIDE SEQUENCE</scope>
    <source>
        <strain evidence="6">MA.CCC_P6</strain>
    </source>
</reference>
<name>A0A763V034_SALER</name>
<dbReference type="EMBL" id="DAAYKR010000016">
    <property type="protein sequence ID" value="HAG4612897.1"/>
    <property type="molecule type" value="Genomic_DNA"/>
</dbReference>
<keyword evidence="4 5" id="KW-0472">Membrane</keyword>
<comment type="caution">
    <text evidence="6">The sequence shown here is derived from an EMBL/GenBank/DDBJ whole genome shotgun (WGS) entry which is preliminary data.</text>
</comment>
<evidence type="ECO:0000256" key="4">
    <source>
        <dbReference type="ARBA" id="ARBA00023136"/>
    </source>
</evidence>
<evidence type="ECO:0000256" key="2">
    <source>
        <dbReference type="ARBA" id="ARBA00022692"/>
    </source>
</evidence>
<feature type="transmembrane region" description="Helical" evidence="5">
    <location>
        <begin position="21"/>
        <end position="46"/>
    </location>
</feature>
<accession>A0A763V034</accession>
<dbReference type="AlphaFoldDB" id="A0A763V034"/>
<protein>
    <submittedName>
        <fullName evidence="6">Conjugal transfer protein TraD</fullName>
    </submittedName>
</protein>
<gene>
    <name evidence="6" type="ORF">G8549_004510</name>
</gene>
<evidence type="ECO:0000256" key="3">
    <source>
        <dbReference type="ARBA" id="ARBA00022989"/>
    </source>
</evidence>
<sequence>MNEDDKSQYATYNGLNRPAMVMGVPLLLLLAVGFIAVFGGFAAIYFWGGVGLIIPALCFLFLFIVRLFCDSDPNALRVLRLQLKGFMLKLKHQDTVTGFSSVER</sequence>
<evidence type="ECO:0000256" key="1">
    <source>
        <dbReference type="ARBA" id="ARBA00004370"/>
    </source>
</evidence>
<feature type="transmembrane region" description="Helical" evidence="5">
    <location>
        <begin position="52"/>
        <end position="69"/>
    </location>
</feature>
<dbReference type="InterPro" id="IPR007792">
    <property type="entry name" value="T4SS_VirB3/TrbD/AvhB"/>
</dbReference>
<comment type="subcellular location">
    <subcellularLocation>
        <location evidence="1">Membrane</location>
    </subcellularLocation>
</comment>
<evidence type="ECO:0000256" key="5">
    <source>
        <dbReference type="SAM" id="Phobius"/>
    </source>
</evidence>
<evidence type="ECO:0000313" key="6">
    <source>
        <dbReference type="EMBL" id="HAG4612897.1"/>
    </source>
</evidence>
<keyword evidence="2 5" id="KW-0812">Transmembrane</keyword>
<proteinExistence type="predicted"/>
<organism evidence="6">
    <name type="scientific">Salmonella enterica</name>
    <name type="common">Salmonella choleraesuis</name>
    <dbReference type="NCBI Taxonomy" id="28901"/>
    <lineage>
        <taxon>Bacteria</taxon>
        <taxon>Pseudomonadati</taxon>
        <taxon>Pseudomonadota</taxon>
        <taxon>Gammaproteobacteria</taxon>
        <taxon>Enterobacterales</taxon>
        <taxon>Enterobacteriaceae</taxon>
        <taxon>Salmonella</taxon>
    </lineage>
</organism>
<dbReference type="GO" id="GO:0016020">
    <property type="term" value="C:membrane"/>
    <property type="evidence" value="ECO:0007669"/>
    <property type="project" value="UniProtKB-SubCell"/>
</dbReference>